<dbReference type="CDD" id="cd10030">
    <property type="entry name" value="UDG-F4_TTUDGA_SPO1dp_like"/>
    <property type="match status" value="1"/>
</dbReference>
<evidence type="ECO:0000256" key="8">
    <source>
        <dbReference type="ARBA" id="ARBA00022801"/>
    </source>
</evidence>
<dbReference type="EMBL" id="JBHTJV010000003">
    <property type="protein sequence ID" value="MFD0915834.1"/>
    <property type="molecule type" value="Genomic_DNA"/>
</dbReference>
<dbReference type="InterPro" id="IPR036895">
    <property type="entry name" value="Uracil-DNA_glycosylase-like_sf"/>
</dbReference>
<feature type="compositionally biased region" description="Low complexity" evidence="12">
    <location>
        <begin position="37"/>
        <end position="53"/>
    </location>
</feature>
<keyword evidence="15" id="KW-1185">Reference proteome</keyword>
<proteinExistence type="inferred from homology"/>
<evidence type="ECO:0000313" key="14">
    <source>
        <dbReference type="EMBL" id="MFD0915834.1"/>
    </source>
</evidence>
<gene>
    <name evidence="14" type="ORF">ACFQ14_05390</name>
</gene>
<evidence type="ECO:0000256" key="10">
    <source>
        <dbReference type="ARBA" id="ARBA00023014"/>
    </source>
</evidence>
<evidence type="ECO:0000256" key="9">
    <source>
        <dbReference type="ARBA" id="ARBA00023004"/>
    </source>
</evidence>
<dbReference type="SMART" id="SM00986">
    <property type="entry name" value="UDG"/>
    <property type="match status" value="1"/>
</dbReference>
<dbReference type="Pfam" id="PF03167">
    <property type="entry name" value="UDG"/>
    <property type="match status" value="1"/>
</dbReference>
<dbReference type="InterPro" id="IPR005273">
    <property type="entry name" value="Ura-DNA_glyco_family4"/>
</dbReference>
<dbReference type="InterPro" id="IPR005122">
    <property type="entry name" value="Uracil-DNA_glycosylase-like"/>
</dbReference>
<dbReference type="SUPFAM" id="SSF52141">
    <property type="entry name" value="Uracil-DNA glycosylase-like"/>
    <property type="match status" value="1"/>
</dbReference>
<keyword evidence="8" id="KW-0378">Hydrolase</keyword>
<dbReference type="PANTHER" id="PTHR33693:SF1">
    <property type="entry name" value="TYPE-4 URACIL-DNA GLYCOSYLASE"/>
    <property type="match status" value="1"/>
</dbReference>
<reference evidence="15" key="1">
    <citation type="journal article" date="2019" name="Int. J. Syst. Evol. Microbiol.">
        <title>The Global Catalogue of Microorganisms (GCM) 10K type strain sequencing project: providing services to taxonomists for standard genome sequencing and annotation.</title>
        <authorList>
            <consortium name="The Broad Institute Genomics Platform"/>
            <consortium name="The Broad Institute Genome Sequencing Center for Infectious Disease"/>
            <person name="Wu L."/>
            <person name="Ma J."/>
        </authorList>
    </citation>
    <scope>NUCLEOTIDE SEQUENCE [LARGE SCALE GENOMIC DNA]</scope>
    <source>
        <strain evidence="15">CCUG 60023</strain>
    </source>
</reference>
<comment type="similarity">
    <text evidence="2">Belongs to the uracil-DNA glycosylase (UDG) superfamily. Type 4 (UDGa) family.</text>
</comment>
<evidence type="ECO:0000313" key="15">
    <source>
        <dbReference type="Proteomes" id="UP001597101"/>
    </source>
</evidence>
<keyword evidence="11" id="KW-0234">DNA repair</keyword>
<evidence type="ECO:0000256" key="12">
    <source>
        <dbReference type="SAM" id="MobiDB-lite"/>
    </source>
</evidence>
<dbReference type="EC" id="3.2.2.27" evidence="3"/>
<evidence type="ECO:0000256" key="5">
    <source>
        <dbReference type="ARBA" id="ARBA00022485"/>
    </source>
</evidence>
<comment type="catalytic activity">
    <reaction evidence="1">
        <text>Hydrolyzes single-stranded DNA or mismatched double-stranded DNA and polynucleotides, releasing free uracil.</text>
        <dbReference type="EC" id="3.2.2.27"/>
    </reaction>
</comment>
<protein>
    <recommendedName>
        <fullName evidence="4">Type-4 uracil-DNA glycosylase</fullName>
        <ecNumber evidence="3">3.2.2.27</ecNumber>
    </recommendedName>
</protein>
<dbReference type="Proteomes" id="UP001597101">
    <property type="component" value="Unassembled WGS sequence"/>
</dbReference>
<feature type="region of interest" description="Disordered" evidence="12">
    <location>
        <begin position="37"/>
        <end position="75"/>
    </location>
</feature>
<dbReference type="PANTHER" id="PTHR33693">
    <property type="entry name" value="TYPE-5 URACIL-DNA GLYCOSYLASE"/>
    <property type="match status" value="1"/>
</dbReference>
<comment type="caution">
    <text evidence="14">The sequence shown here is derived from an EMBL/GenBank/DDBJ whole genome shotgun (WGS) entry which is preliminary data.</text>
</comment>
<evidence type="ECO:0000256" key="11">
    <source>
        <dbReference type="ARBA" id="ARBA00023204"/>
    </source>
</evidence>
<organism evidence="14 15">
    <name type="scientific">Pseudahrensia aquimaris</name>
    <dbReference type="NCBI Taxonomy" id="744461"/>
    <lineage>
        <taxon>Bacteria</taxon>
        <taxon>Pseudomonadati</taxon>
        <taxon>Pseudomonadota</taxon>
        <taxon>Alphaproteobacteria</taxon>
        <taxon>Hyphomicrobiales</taxon>
        <taxon>Ahrensiaceae</taxon>
        <taxon>Pseudahrensia</taxon>
    </lineage>
</organism>
<name>A0ABW3FBJ4_9HYPH</name>
<evidence type="ECO:0000256" key="2">
    <source>
        <dbReference type="ARBA" id="ARBA00006521"/>
    </source>
</evidence>
<keyword evidence="5" id="KW-0004">4Fe-4S</keyword>
<dbReference type="Gene3D" id="3.40.470.10">
    <property type="entry name" value="Uracil-DNA glycosylase-like domain"/>
    <property type="match status" value="1"/>
</dbReference>
<evidence type="ECO:0000256" key="1">
    <source>
        <dbReference type="ARBA" id="ARBA00001400"/>
    </source>
</evidence>
<keyword evidence="10" id="KW-0411">Iron-sulfur</keyword>
<dbReference type="SMART" id="SM00987">
    <property type="entry name" value="UreE_C"/>
    <property type="match status" value="1"/>
</dbReference>
<sequence>MPDTHPTIALNDLLAFYRDAGVHTLLEDTPIDRFAQAEQAQAEQAAKAAEQKQSTQRRTATPPPSVVQKEPQRTVPDEATLMRAAEAAKACETLEQLREAINAFDGCNLKHTARSTVFADGNPEAPLMIIGEAPGRDEDAQSVPFVGRSGQLLDKMLAAIGHDRTNTYISNILPWRPPGNRTPTPIESELCRPFIERHIVLAKPQKLLLLGSAATKTLLKTNDGIMSLRGKWTAVEIDGVIFDLLPSLHPAYLLRQPGQKRLAWHDLLSVKAALEQPAAEEASP</sequence>
<evidence type="ECO:0000256" key="4">
    <source>
        <dbReference type="ARBA" id="ARBA00019403"/>
    </source>
</evidence>
<accession>A0ABW3FBJ4</accession>
<evidence type="ECO:0000256" key="3">
    <source>
        <dbReference type="ARBA" id="ARBA00012030"/>
    </source>
</evidence>
<evidence type="ECO:0000259" key="13">
    <source>
        <dbReference type="SMART" id="SM00986"/>
    </source>
</evidence>
<evidence type="ECO:0000256" key="7">
    <source>
        <dbReference type="ARBA" id="ARBA00022763"/>
    </source>
</evidence>
<keyword evidence="7" id="KW-0227">DNA damage</keyword>
<keyword evidence="9" id="KW-0408">Iron</keyword>
<dbReference type="NCBIfam" id="TIGR00758">
    <property type="entry name" value="UDG_fam4"/>
    <property type="match status" value="1"/>
</dbReference>
<dbReference type="InterPro" id="IPR051536">
    <property type="entry name" value="UDG_Type-4/5"/>
</dbReference>
<evidence type="ECO:0000256" key="6">
    <source>
        <dbReference type="ARBA" id="ARBA00022723"/>
    </source>
</evidence>
<keyword evidence="6" id="KW-0479">Metal-binding</keyword>
<dbReference type="RefSeq" id="WP_377211680.1">
    <property type="nucleotide sequence ID" value="NZ_JBHTJV010000003.1"/>
</dbReference>
<feature type="domain" description="Uracil-DNA glycosylase-like" evidence="13">
    <location>
        <begin position="118"/>
        <end position="268"/>
    </location>
</feature>